<evidence type="ECO:0000256" key="1">
    <source>
        <dbReference type="ARBA" id="ARBA00004613"/>
    </source>
</evidence>
<accession>A0A1I3TNR0</accession>
<dbReference type="InterPro" id="IPR021251">
    <property type="entry name" value="DUF2793"/>
</dbReference>
<dbReference type="STRING" id="390807.SAMN04488095_3477"/>
<dbReference type="InterPro" id="IPR008983">
    <property type="entry name" value="Tumour_necrosis_fac-like_dom"/>
</dbReference>
<proteinExistence type="predicted"/>
<evidence type="ECO:0000313" key="6">
    <source>
        <dbReference type="Proteomes" id="UP000199110"/>
    </source>
</evidence>
<protein>
    <submittedName>
        <fullName evidence="5">C1q domain-containing protein</fullName>
    </submittedName>
</protein>
<dbReference type="PANTHER" id="PTHR22923">
    <property type="entry name" value="CEREBELLIN-RELATED"/>
    <property type="match status" value="1"/>
</dbReference>
<keyword evidence="6" id="KW-1185">Reference proteome</keyword>
<dbReference type="InterPro" id="IPR050822">
    <property type="entry name" value="Cerebellin_Synaptic_Org"/>
</dbReference>
<dbReference type="OrthoDB" id="564699at2"/>
<evidence type="ECO:0000256" key="3">
    <source>
        <dbReference type="ARBA" id="ARBA00022729"/>
    </source>
</evidence>
<dbReference type="EMBL" id="FORA01000005">
    <property type="protein sequence ID" value="SFJ71187.1"/>
    <property type="molecule type" value="Genomic_DNA"/>
</dbReference>
<dbReference type="PROSITE" id="PS50871">
    <property type="entry name" value="C1Q"/>
    <property type="match status" value="1"/>
</dbReference>
<comment type="subcellular location">
    <subcellularLocation>
        <location evidence="1">Secreted</location>
    </subcellularLocation>
</comment>
<sequence>MSENTPRLGMPMIQLGQAQKHVTHNEAIAVLDALVQPVAQDADRTDPPATPGEGDVHVVANGATGAWAGQDHALAVYFNSGWTFHTPSAGWTIHVLASDQTLSFDGSSWATRSVEATAMLGVNAQADETNRLTVSAAATLLTHDGDDHRLIVNKASPSDTASLLFQSGWSGRAEMGTMGNDDFAVKVSADGAVWRNAVTFDSASGVPSFPALPAFVAASVGTWAEITTPNTDLPFETITTDPGGYFDTATGAFTAPVSGIYAFVLNGSLAQTTNGRVSLAVNGVTQIAQMQALVGAMPLSFTVLQPLEAGDNVTFRTGNVNAMLRYYKGHMVFSGWKVA</sequence>
<keyword evidence="3" id="KW-0732">Signal</keyword>
<dbReference type="PANTHER" id="PTHR22923:SF116">
    <property type="entry name" value="C1Q DOMAIN-CONTAINING PROTEIN"/>
    <property type="match status" value="1"/>
</dbReference>
<reference evidence="5 6" key="1">
    <citation type="submission" date="2016-10" db="EMBL/GenBank/DDBJ databases">
        <authorList>
            <person name="de Groot N.N."/>
        </authorList>
    </citation>
    <scope>NUCLEOTIDE SEQUENCE [LARGE SCALE GENOMIC DNA]</scope>
    <source>
        <strain evidence="5 6">DSM 19073</strain>
    </source>
</reference>
<dbReference type="GO" id="GO:0005576">
    <property type="term" value="C:extracellular region"/>
    <property type="evidence" value="ECO:0007669"/>
    <property type="project" value="UniProtKB-SubCell"/>
</dbReference>
<evidence type="ECO:0000313" key="5">
    <source>
        <dbReference type="EMBL" id="SFJ71187.1"/>
    </source>
</evidence>
<dbReference type="Pfam" id="PF00386">
    <property type="entry name" value="C1q"/>
    <property type="match status" value="1"/>
</dbReference>
<organism evidence="5 6">
    <name type="scientific">Jannaschia pohangensis</name>
    <dbReference type="NCBI Taxonomy" id="390807"/>
    <lineage>
        <taxon>Bacteria</taxon>
        <taxon>Pseudomonadati</taxon>
        <taxon>Pseudomonadota</taxon>
        <taxon>Alphaproteobacteria</taxon>
        <taxon>Rhodobacterales</taxon>
        <taxon>Roseobacteraceae</taxon>
        <taxon>Jannaschia</taxon>
    </lineage>
</organism>
<gene>
    <name evidence="5" type="ORF">SAMN04488095_3477</name>
</gene>
<dbReference type="Proteomes" id="UP000199110">
    <property type="component" value="Unassembled WGS sequence"/>
</dbReference>
<evidence type="ECO:0000259" key="4">
    <source>
        <dbReference type="PROSITE" id="PS50871"/>
    </source>
</evidence>
<dbReference type="InterPro" id="IPR001073">
    <property type="entry name" value="C1q_dom"/>
</dbReference>
<dbReference type="RefSeq" id="WP_092783893.1">
    <property type="nucleotide sequence ID" value="NZ_FORA01000005.1"/>
</dbReference>
<dbReference type="Pfam" id="PF10983">
    <property type="entry name" value="DUF2793"/>
    <property type="match status" value="1"/>
</dbReference>
<evidence type="ECO:0000256" key="2">
    <source>
        <dbReference type="ARBA" id="ARBA00022525"/>
    </source>
</evidence>
<dbReference type="Gene3D" id="2.60.120.40">
    <property type="match status" value="1"/>
</dbReference>
<dbReference type="SMART" id="SM00110">
    <property type="entry name" value="C1Q"/>
    <property type="match status" value="1"/>
</dbReference>
<dbReference type="SUPFAM" id="SSF49842">
    <property type="entry name" value="TNF-like"/>
    <property type="match status" value="1"/>
</dbReference>
<dbReference type="AlphaFoldDB" id="A0A1I3TNR0"/>
<keyword evidence="2" id="KW-0964">Secreted</keyword>
<name>A0A1I3TNR0_9RHOB</name>
<feature type="domain" description="C1q" evidence="4">
    <location>
        <begin position="208"/>
        <end position="339"/>
    </location>
</feature>